<comment type="caution">
    <text evidence="12">The sequence shown here is derived from an EMBL/GenBank/DDBJ whole genome shotgun (WGS) entry which is preliminary data.</text>
</comment>
<evidence type="ECO:0000256" key="1">
    <source>
        <dbReference type="ARBA" id="ARBA00004496"/>
    </source>
</evidence>
<keyword evidence="4" id="KW-0902">Two-component regulatory system</keyword>
<dbReference type="SMART" id="SM00862">
    <property type="entry name" value="Trans_reg_C"/>
    <property type="match status" value="1"/>
</dbReference>
<comment type="subcellular location">
    <subcellularLocation>
        <location evidence="1">Cytoplasm</location>
    </subcellularLocation>
</comment>
<dbReference type="GO" id="GO:0000976">
    <property type="term" value="F:transcription cis-regulatory region binding"/>
    <property type="evidence" value="ECO:0007669"/>
    <property type="project" value="TreeGrafter"/>
</dbReference>
<dbReference type="PANTHER" id="PTHR48111:SF39">
    <property type="entry name" value="TRANSCRIPTIONAL REGULATORY PROTEIN CPXR"/>
    <property type="match status" value="1"/>
</dbReference>
<keyword evidence="13" id="KW-1185">Reference proteome</keyword>
<feature type="domain" description="Response regulatory" evidence="10">
    <location>
        <begin position="23"/>
        <end position="136"/>
    </location>
</feature>
<evidence type="ECO:0000259" key="10">
    <source>
        <dbReference type="PROSITE" id="PS50110"/>
    </source>
</evidence>
<dbReference type="SUPFAM" id="SSF46894">
    <property type="entry name" value="C-terminal effector domain of the bipartite response regulators"/>
    <property type="match status" value="1"/>
</dbReference>
<reference evidence="12 13" key="1">
    <citation type="submission" date="2019-06" db="EMBL/GenBank/DDBJ databases">
        <title>Whole genome sequence for Cellvibrionaceae sp. R142.</title>
        <authorList>
            <person name="Wang G."/>
        </authorList>
    </citation>
    <scope>NUCLEOTIDE SEQUENCE [LARGE SCALE GENOMIC DNA]</scope>
    <source>
        <strain evidence="12 13">R142</strain>
    </source>
</reference>
<dbReference type="GO" id="GO:0005829">
    <property type="term" value="C:cytosol"/>
    <property type="evidence" value="ECO:0007669"/>
    <property type="project" value="TreeGrafter"/>
</dbReference>
<dbReference type="CDD" id="cd00383">
    <property type="entry name" value="trans_reg_C"/>
    <property type="match status" value="1"/>
</dbReference>
<dbReference type="SMART" id="SM00448">
    <property type="entry name" value="REC"/>
    <property type="match status" value="1"/>
</dbReference>
<dbReference type="Pfam" id="PF00486">
    <property type="entry name" value="Trans_reg_C"/>
    <property type="match status" value="1"/>
</dbReference>
<keyword evidence="6 9" id="KW-0238">DNA-binding</keyword>
<dbReference type="Gene3D" id="3.40.50.2300">
    <property type="match status" value="1"/>
</dbReference>
<dbReference type="SUPFAM" id="SSF52172">
    <property type="entry name" value="CheY-like"/>
    <property type="match status" value="1"/>
</dbReference>
<feature type="domain" description="OmpR/PhoB-type" evidence="11">
    <location>
        <begin position="147"/>
        <end position="245"/>
    </location>
</feature>
<dbReference type="InterPro" id="IPR011006">
    <property type="entry name" value="CheY-like_superfamily"/>
</dbReference>
<dbReference type="Gene3D" id="1.10.10.10">
    <property type="entry name" value="Winged helix-like DNA-binding domain superfamily/Winged helix DNA-binding domain"/>
    <property type="match status" value="1"/>
</dbReference>
<feature type="modified residue" description="4-aspartylphosphate" evidence="8">
    <location>
        <position position="72"/>
    </location>
</feature>
<accession>A0A545TFS7</accession>
<protein>
    <submittedName>
        <fullName evidence="12">Response regulator transcription factor</fullName>
    </submittedName>
</protein>
<evidence type="ECO:0000256" key="9">
    <source>
        <dbReference type="PROSITE-ProRule" id="PRU01091"/>
    </source>
</evidence>
<evidence type="ECO:0000313" key="13">
    <source>
        <dbReference type="Proteomes" id="UP000319732"/>
    </source>
</evidence>
<dbReference type="InterPro" id="IPR001867">
    <property type="entry name" value="OmpR/PhoB-type_DNA-bd"/>
</dbReference>
<keyword evidence="3 8" id="KW-0597">Phosphoprotein</keyword>
<proteinExistence type="predicted"/>
<evidence type="ECO:0000256" key="7">
    <source>
        <dbReference type="ARBA" id="ARBA00023163"/>
    </source>
</evidence>
<dbReference type="InterPro" id="IPR016032">
    <property type="entry name" value="Sig_transdc_resp-reg_C-effctor"/>
</dbReference>
<keyword evidence="2" id="KW-0963">Cytoplasm</keyword>
<dbReference type="InterPro" id="IPR001789">
    <property type="entry name" value="Sig_transdc_resp-reg_receiver"/>
</dbReference>
<evidence type="ECO:0000256" key="6">
    <source>
        <dbReference type="ARBA" id="ARBA00023125"/>
    </source>
</evidence>
<evidence type="ECO:0000313" key="12">
    <source>
        <dbReference type="EMBL" id="TQV76079.1"/>
    </source>
</evidence>
<name>A0A545TFS7_9GAMM</name>
<keyword evidence="7" id="KW-0804">Transcription</keyword>
<dbReference type="GO" id="GO:0000156">
    <property type="term" value="F:phosphorelay response regulator activity"/>
    <property type="evidence" value="ECO:0007669"/>
    <property type="project" value="TreeGrafter"/>
</dbReference>
<dbReference type="EMBL" id="VHSG01000015">
    <property type="protein sequence ID" value="TQV76079.1"/>
    <property type="molecule type" value="Genomic_DNA"/>
</dbReference>
<feature type="DNA-binding region" description="OmpR/PhoB-type" evidence="9">
    <location>
        <begin position="147"/>
        <end position="245"/>
    </location>
</feature>
<dbReference type="PROSITE" id="PS50110">
    <property type="entry name" value="RESPONSE_REGULATORY"/>
    <property type="match status" value="1"/>
</dbReference>
<dbReference type="AlphaFoldDB" id="A0A545TFS7"/>
<evidence type="ECO:0000256" key="8">
    <source>
        <dbReference type="PROSITE-ProRule" id="PRU00169"/>
    </source>
</evidence>
<organism evidence="12 13">
    <name type="scientific">Exilibacterium tricleocarpae</name>
    <dbReference type="NCBI Taxonomy" id="2591008"/>
    <lineage>
        <taxon>Bacteria</taxon>
        <taxon>Pseudomonadati</taxon>
        <taxon>Pseudomonadota</taxon>
        <taxon>Gammaproteobacteria</taxon>
        <taxon>Cellvibrionales</taxon>
        <taxon>Cellvibrionaceae</taxon>
        <taxon>Exilibacterium</taxon>
    </lineage>
</organism>
<evidence type="ECO:0000256" key="5">
    <source>
        <dbReference type="ARBA" id="ARBA00023015"/>
    </source>
</evidence>
<evidence type="ECO:0000256" key="2">
    <source>
        <dbReference type="ARBA" id="ARBA00022490"/>
    </source>
</evidence>
<evidence type="ECO:0000259" key="11">
    <source>
        <dbReference type="PROSITE" id="PS51755"/>
    </source>
</evidence>
<dbReference type="PROSITE" id="PS51755">
    <property type="entry name" value="OMPR_PHOB"/>
    <property type="match status" value="1"/>
</dbReference>
<evidence type="ECO:0000256" key="4">
    <source>
        <dbReference type="ARBA" id="ARBA00023012"/>
    </source>
</evidence>
<dbReference type="GO" id="GO:0006355">
    <property type="term" value="P:regulation of DNA-templated transcription"/>
    <property type="evidence" value="ECO:0007669"/>
    <property type="project" value="InterPro"/>
</dbReference>
<keyword evidence="5" id="KW-0805">Transcription regulation</keyword>
<dbReference type="InterPro" id="IPR036388">
    <property type="entry name" value="WH-like_DNA-bd_sf"/>
</dbReference>
<dbReference type="Pfam" id="PF00072">
    <property type="entry name" value="Response_reg"/>
    <property type="match status" value="1"/>
</dbReference>
<dbReference type="GO" id="GO:0032993">
    <property type="term" value="C:protein-DNA complex"/>
    <property type="evidence" value="ECO:0007669"/>
    <property type="project" value="TreeGrafter"/>
</dbReference>
<dbReference type="Gene3D" id="6.10.250.690">
    <property type="match status" value="1"/>
</dbReference>
<dbReference type="PANTHER" id="PTHR48111">
    <property type="entry name" value="REGULATOR OF RPOS"/>
    <property type="match status" value="1"/>
</dbReference>
<sequence>MAIAQSRNRHCRRGPDQREHASKILFIQNNTAFNNRLSEILGKEGYQVDACIDEEECLNLASTLYYQLVILDVMLPQTDGFSLLRKLRNIIQTPVIMLTAKGAEEERIESFYHGADDCLTKPFSPMELLLRVQTLLRRSRGDLETTKRFLQVDSLYLDKVDQSASVGGRLVRFTPTEFRLLWVLVQHKGDVLKKVFLYKAVLNKTPGRYDRSIDMHLSRVRKKLSAAGWQSERLRTVHGEGYCLE</sequence>
<evidence type="ECO:0000256" key="3">
    <source>
        <dbReference type="ARBA" id="ARBA00022553"/>
    </source>
</evidence>
<dbReference type="Proteomes" id="UP000319732">
    <property type="component" value="Unassembled WGS sequence"/>
</dbReference>
<dbReference type="OrthoDB" id="9802426at2"/>
<gene>
    <name evidence="12" type="ORF">FKG94_15100</name>
</gene>
<dbReference type="InterPro" id="IPR039420">
    <property type="entry name" value="WalR-like"/>
</dbReference>